<evidence type="ECO:0000313" key="2">
    <source>
        <dbReference type="Proteomes" id="UP000534186"/>
    </source>
</evidence>
<sequence length="95" mass="10141">MAKNVGTELKLEAIGCLHAPGRSHNAGVVDKQVQRAMLRDLRCGKMMDGSKGSEVKDCELGAQARRIRFHAGKGCFASSLITAPKDDVSTLASEL</sequence>
<protein>
    <submittedName>
        <fullName evidence="1">Uncharacterized protein</fullName>
    </submittedName>
</protein>
<proteinExistence type="predicted"/>
<gene>
    <name evidence="1" type="ORF">HDF12_000626</name>
</gene>
<dbReference type="Proteomes" id="UP000534186">
    <property type="component" value="Unassembled WGS sequence"/>
</dbReference>
<accession>A0A7Y9T1P6</accession>
<evidence type="ECO:0000313" key="1">
    <source>
        <dbReference type="EMBL" id="NYF50261.1"/>
    </source>
</evidence>
<comment type="caution">
    <text evidence="1">The sequence shown here is derived from an EMBL/GenBank/DDBJ whole genome shotgun (WGS) entry which is preliminary data.</text>
</comment>
<dbReference type="AlphaFoldDB" id="A0A7Y9T1P6"/>
<organism evidence="1 2">
    <name type="scientific">Tunturiibacter lichenicola</name>
    <dbReference type="NCBI Taxonomy" id="2051959"/>
    <lineage>
        <taxon>Bacteria</taxon>
        <taxon>Pseudomonadati</taxon>
        <taxon>Acidobacteriota</taxon>
        <taxon>Terriglobia</taxon>
        <taxon>Terriglobales</taxon>
        <taxon>Acidobacteriaceae</taxon>
        <taxon>Tunturiibacter</taxon>
    </lineage>
</organism>
<dbReference type="EMBL" id="JACCCV010000001">
    <property type="protein sequence ID" value="NYF50261.1"/>
    <property type="molecule type" value="Genomic_DNA"/>
</dbReference>
<name>A0A7Y9T1P6_9BACT</name>
<reference evidence="1 2" key="1">
    <citation type="submission" date="2020-07" db="EMBL/GenBank/DDBJ databases">
        <title>Genomic Encyclopedia of Type Strains, Phase IV (KMG-V): Genome sequencing to study the core and pangenomes of soil and plant-associated prokaryotes.</title>
        <authorList>
            <person name="Whitman W."/>
        </authorList>
    </citation>
    <scope>NUCLEOTIDE SEQUENCE [LARGE SCALE GENOMIC DNA]</scope>
    <source>
        <strain evidence="1 2">M8UP30</strain>
    </source>
</reference>